<name>A0ABM8E3D4_9MICO</name>
<organism evidence="2 3">
    <name type="scientific">Microbacterium terricola</name>
    <dbReference type="NCBI Taxonomy" id="344163"/>
    <lineage>
        <taxon>Bacteria</taxon>
        <taxon>Bacillati</taxon>
        <taxon>Actinomycetota</taxon>
        <taxon>Actinomycetes</taxon>
        <taxon>Micrococcales</taxon>
        <taxon>Microbacteriaceae</taxon>
        <taxon>Microbacterium</taxon>
    </lineage>
</organism>
<protein>
    <submittedName>
        <fullName evidence="2">Uncharacterized protein</fullName>
    </submittedName>
</protein>
<proteinExistence type="predicted"/>
<reference evidence="2 3" key="1">
    <citation type="submission" date="2022-12" db="EMBL/GenBank/DDBJ databases">
        <title>Microbacterium terricola strain KV-448 chromosome, complete genome.</title>
        <authorList>
            <person name="Oshima T."/>
            <person name="Moriya T."/>
            <person name="Bessho Y."/>
        </authorList>
    </citation>
    <scope>NUCLEOTIDE SEQUENCE [LARGE SCALE GENOMIC DNA]</scope>
    <source>
        <strain evidence="2 3">KV-448</strain>
    </source>
</reference>
<feature type="region of interest" description="Disordered" evidence="1">
    <location>
        <begin position="1"/>
        <end position="28"/>
    </location>
</feature>
<accession>A0ABM8E3D4</accession>
<feature type="compositionally biased region" description="Polar residues" evidence="1">
    <location>
        <begin position="1"/>
        <end position="16"/>
    </location>
</feature>
<dbReference type="EMBL" id="AP027141">
    <property type="protein sequence ID" value="BDV32315.1"/>
    <property type="molecule type" value="Genomic_DNA"/>
</dbReference>
<evidence type="ECO:0000313" key="2">
    <source>
        <dbReference type="EMBL" id="BDV32315.1"/>
    </source>
</evidence>
<evidence type="ECO:0000313" key="3">
    <source>
        <dbReference type="Proteomes" id="UP001317779"/>
    </source>
</evidence>
<dbReference type="Proteomes" id="UP001317779">
    <property type="component" value="Chromosome"/>
</dbReference>
<gene>
    <name evidence="2" type="ORF">Microterr_29750</name>
</gene>
<sequence length="69" mass="7510">MMSSFESGANEHQPNDATEPAPNTVDVSAISNPITDTALAAMSHTELRRAVRAMKRRYKLEPSRPPTTG</sequence>
<keyword evidence="3" id="KW-1185">Reference proteome</keyword>
<evidence type="ECO:0000256" key="1">
    <source>
        <dbReference type="SAM" id="MobiDB-lite"/>
    </source>
</evidence>